<feature type="domain" description="TNFR-Cys" evidence="19">
    <location>
        <begin position="104"/>
        <end position="143"/>
    </location>
</feature>
<reference evidence="21" key="1">
    <citation type="submission" date="2025-08" db="UniProtKB">
        <authorList>
            <consortium name="RefSeq"/>
        </authorList>
    </citation>
    <scope>IDENTIFICATION</scope>
</reference>
<dbReference type="GO" id="GO:0038023">
    <property type="term" value="F:signaling receptor activity"/>
    <property type="evidence" value="ECO:0007669"/>
    <property type="project" value="InterPro"/>
</dbReference>
<dbReference type="PANTHER" id="PTHR46875">
    <property type="entry name" value="TUMOR NECROSIS FACTOR RECEPTOR SUPERFAMILY MEMBER 5"/>
    <property type="match status" value="1"/>
</dbReference>
<evidence type="ECO:0000256" key="5">
    <source>
        <dbReference type="ARBA" id="ARBA00022737"/>
    </source>
</evidence>
<keyword evidence="8 17" id="KW-0472">Membrane</keyword>
<feature type="disulfide bond" evidence="15">
    <location>
        <begin position="125"/>
        <end position="143"/>
    </location>
</feature>
<keyword evidence="3 17" id="KW-0812">Transmembrane</keyword>
<accession>A0A3Q0DUL5</accession>
<comment type="subcellular location">
    <subcellularLocation>
        <location evidence="1">Membrane</location>
        <topology evidence="1">Single-pass type I membrane protein</topology>
    </subcellularLocation>
</comment>
<dbReference type="RefSeq" id="XP_021567954.1">
    <property type="nucleotide sequence ID" value="XM_021712279.1"/>
</dbReference>
<evidence type="ECO:0000256" key="1">
    <source>
        <dbReference type="ARBA" id="ARBA00004479"/>
    </source>
</evidence>
<evidence type="ECO:0000259" key="19">
    <source>
        <dbReference type="PROSITE" id="PS50050"/>
    </source>
</evidence>
<dbReference type="GO" id="GO:0010557">
    <property type="term" value="P:positive regulation of macromolecule biosynthetic process"/>
    <property type="evidence" value="ECO:0007669"/>
    <property type="project" value="UniProtKB-ARBA"/>
</dbReference>
<dbReference type="GO" id="GO:0045935">
    <property type="term" value="P:positive regulation of nucleobase-containing compound metabolic process"/>
    <property type="evidence" value="ECO:0007669"/>
    <property type="project" value="UniProtKB-ARBA"/>
</dbReference>
<dbReference type="PROSITE" id="PS50050">
    <property type="entry name" value="TNFR_NGFR_2"/>
    <property type="match status" value="3"/>
</dbReference>
<dbReference type="OrthoDB" id="9932129at2759"/>
<feature type="domain" description="TNFR-Cys" evidence="19">
    <location>
        <begin position="25"/>
        <end position="59"/>
    </location>
</feature>
<dbReference type="Gene3D" id="2.10.50.10">
    <property type="entry name" value="Tumor Necrosis Factor Receptor, subunit A, domain 2"/>
    <property type="match status" value="3"/>
</dbReference>
<dbReference type="GO" id="GO:0002768">
    <property type="term" value="P:immune response-regulating cell surface receptor signaling pathway"/>
    <property type="evidence" value="ECO:0007669"/>
    <property type="project" value="TreeGrafter"/>
</dbReference>
<dbReference type="GO" id="GO:0010468">
    <property type="term" value="P:regulation of gene expression"/>
    <property type="evidence" value="ECO:0007669"/>
    <property type="project" value="UniProtKB-ARBA"/>
</dbReference>
<dbReference type="Pfam" id="PF00020">
    <property type="entry name" value="TNFR_c6"/>
    <property type="match status" value="1"/>
</dbReference>
<dbReference type="CDD" id="cd13407">
    <property type="entry name" value="TNFRSF5"/>
    <property type="match status" value="1"/>
</dbReference>
<evidence type="ECO:0000256" key="7">
    <source>
        <dbReference type="ARBA" id="ARBA00022989"/>
    </source>
</evidence>
<feature type="disulfide bond" evidence="15">
    <location>
        <begin position="41"/>
        <end position="59"/>
    </location>
</feature>
<dbReference type="FunFam" id="2.10.50.10:FF:000041">
    <property type="entry name" value="Tumor necrosis factor receptor superfamily member 5"/>
    <property type="match status" value="1"/>
</dbReference>
<dbReference type="GO" id="GO:0023035">
    <property type="term" value="P:CD40 signaling pathway"/>
    <property type="evidence" value="ECO:0007669"/>
    <property type="project" value="UniProtKB-ARBA"/>
</dbReference>
<dbReference type="PANTHER" id="PTHR46875:SF1">
    <property type="entry name" value="TUMOR NECROSIS FACTOR RECEPTOR SUPERFAMILY MEMBER 5"/>
    <property type="match status" value="1"/>
</dbReference>
<dbReference type="GO" id="GO:0042113">
    <property type="term" value="P:B cell activation"/>
    <property type="evidence" value="ECO:0007669"/>
    <property type="project" value="InterPro"/>
</dbReference>
<keyword evidence="7 17" id="KW-1133">Transmembrane helix</keyword>
<keyword evidence="20" id="KW-1185">Reference proteome</keyword>
<keyword evidence="5" id="KW-0677">Repeat</keyword>
<dbReference type="GO" id="GO:0006874">
    <property type="term" value="P:intracellular calcium ion homeostasis"/>
    <property type="evidence" value="ECO:0007669"/>
    <property type="project" value="UniProtKB-ARBA"/>
</dbReference>
<dbReference type="PROSITE" id="PS00652">
    <property type="entry name" value="TNFR_NGFR_1"/>
    <property type="match status" value="1"/>
</dbReference>
<dbReference type="InterPro" id="IPR001368">
    <property type="entry name" value="TNFR/NGFR_Cys_rich_reg"/>
</dbReference>
<feature type="disulfide bond" evidence="15">
    <location>
        <begin position="38"/>
        <end position="51"/>
    </location>
</feature>
<keyword evidence="4 18" id="KW-0732">Signal</keyword>
<evidence type="ECO:0000256" key="16">
    <source>
        <dbReference type="SAM" id="MobiDB-lite"/>
    </source>
</evidence>
<evidence type="ECO:0000256" key="6">
    <source>
        <dbReference type="ARBA" id="ARBA00022859"/>
    </source>
</evidence>
<feature type="compositionally biased region" description="Basic and acidic residues" evidence="16">
    <location>
        <begin position="272"/>
        <end position="285"/>
    </location>
</feature>
<feature type="region of interest" description="Disordered" evidence="16">
    <location>
        <begin position="245"/>
        <end position="285"/>
    </location>
</feature>
<feature type="repeat" description="TNFR-Cys" evidence="15">
    <location>
        <begin position="61"/>
        <end position="103"/>
    </location>
</feature>
<keyword evidence="6" id="KW-0391">Immunity</keyword>
<feature type="domain" description="TNFR-Cys" evidence="19">
    <location>
        <begin position="61"/>
        <end position="103"/>
    </location>
</feature>
<dbReference type="InterPro" id="IPR034021">
    <property type="entry name" value="TNFRSF5_N"/>
</dbReference>
<feature type="repeat" description="TNFR-Cys" evidence="15">
    <location>
        <begin position="104"/>
        <end position="143"/>
    </location>
</feature>
<dbReference type="AlphaFoldDB" id="A0A3Q0DUL5"/>
<feature type="disulfide bond" evidence="15">
    <location>
        <begin position="62"/>
        <end position="77"/>
    </location>
</feature>
<gene>
    <name evidence="21" type="primary">CD40</name>
</gene>
<feature type="chain" id="PRO_5018243630" description="Tumor necrosis factor receptor superfamily member 5" evidence="18">
    <location>
        <begin position="21"/>
        <end position="285"/>
    </location>
</feature>
<dbReference type="InterPro" id="IPR052135">
    <property type="entry name" value="TNFRSF5"/>
</dbReference>
<comment type="caution">
    <text evidence="15">Lacks conserved residue(s) required for the propagation of feature annotation.</text>
</comment>
<evidence type="ECO:0000256" key="2">
    <source>
        <dbReference type="ARBA" id="ARBA00015766"/>
    </source>
</evidence>
<dbReference type="Proteomes" id="UP000189704">
    <property type="component" value="Unplaced"/>
</dbReference>
<evidence type="ECO:0000256" key="12">
    <source>
        <dbReference type="ARBA" id="ARBA00031089"/>
    </source>
</evidence>
<evidence type="ECO:0000256" key="4">
    <source>
        <dbReference type="ARBA" id="ARBA00022729"/>
    </source>
</evidence>
<evidence type="ECO:0000256" key="14">
    <source>
        <dbReference type="ARBA" id="ARBA00045871"/>
    </source>
</evidence>
<evidence type="ECO:0000256" key="15">
    <source>
        <dbReference type="PROSITE-ProRule" id="PRU00206"/>
    </source>
</evidence>
<evidence type="ECO:0000256" key="9">
    <source>
        <dbReference type="ARBA" id="ARBA00023157"/>
    </source>
</evidence>
<comment type="function">
    <text evidence="14">Receptor for TNFSF5/CD40LG. Transduces TRAF6- and MAP3K8-mediated signals that activate ERK in macrophages and B cells, leading to induction of immunoglobulin secretion.</text>
</comment>
<feature type="transmembrane region" description="Helical" evidence="17">
    <location>
        <begin position="194"/>
        <end position="215"/>
    </location>
</feature>
<evidence type="ECO:0000256" key="11">
    <source>
        <dbReference type="ARBA" id="ARBA00023180"/>
    </source>
</evidence>
<dbReference type="CTD" id="958"/>
<keyword evidence="11" id="KW-0325">Glycoprotein</keyword>
<evidence type="ECO:0000256" key="13">
    <source>
        <dbReference type="ARBA" id="ARBA00032719"/>
    </source>
</evidence>
<evidence type="ECO:0000313" key="21">
    <source>
        <dbReference type="RefSeq" id="XP_021567954.1"/>
    </source>
</evidence>
<dbReference type="GO" id="GO:0035631">
    <property type="term" value="C:CD40 receptor complex"/>
    <property type="evidence" value="ECO:0007669"/>
    <property type="project" value="TreeGrafter"/>
</dbReference>
<sequence length="285" mass="31679">MARLPLCCVLWVCLLTAVHPELPTECREKHYPVDSRCCPLCQPGQKLVNDCTETTDTVCQPCDKDEFQATWNRERHCHQHTYCDPKLKLHVQREGTSETDTICICEEGWHCTSKACENCAPHRSCAPGFGVKQMATGISDTICETCPVGFFSNVSSVFEKCRPWTSCEAKDLMEIQAGTNKTDALCGSRDRIRALVVIPIVTGILLAVLLVFVSISESQVGDGGKVLKKPKNKALHPMALWQDPQETNDFPDHNPAAPVQETLHGCQPVTQEDGKESRISVQERQ</sequence>
<dbReference type="GeneID" id="103260263"/>
<dbReference type="SUPFAM" id="SSF57586">
    <property type="entry name" value="TNF receptor-like"/>
    <property type="match status" value="2"/>
</dbReference>
<evidence type="ECO:0000256" key="3">
    <source>
        <dbReference type="ARBA" id="ARBA00022692"/>
    </source>
</evidence>
<evidence type="ECO:0000256" key="8">
    <source>
        <dbReference type="ARBA" id="ARBA00023136"/>
    </source>
</evidence>
<proteinExistence type="predicted"/>
<dbReference type="InterPro" id="IPR020435">
    <property type="entry name" value="TNFR_5"/>
</dbReference>
<dbReference type="SMART" id="SM00208">
    <property type="entry name" value="TNFR"/>
    <property type="match status" value="4"/>
</dbReference>
<dbReference type="GO" id="GO:0006952">
    <property type="term" value="P:defense response"/>
    <property type="evidence" value="ECO:0007669"/>
    <property type="project" value="UniProtKB-ARBA"/>
</dbReference>
<evidence type="ECO:0000256" key="17">
    <source>
        <dbReference type="SAM" id="Phobius"/>
    </source>
</evidence>
<name>A0A3Q0DUL5_CARSF</name>
<dbReference type="GO" id="GO:0009897">
    <property type="term" value="C:external side of plasma membrane"/>
    <property type="evidence" value="ECO:0007669"/>
    <property type="project" value="InterPro"/>
</dbReference>
<feature type="signal peptide" evidence="18">
    <location>
        <begin position="1"/>
        <end position="20"/>
    </location>
</feature>
<keyword evidence="10 21" id="KW-0675">Receptor</keyword>
<protein>
    <recommendedName>
        <fullName evidence="2">Tumor necrosis factor receptor superfamily member 5</fullName>
    </recommendedName>
    <alternativeName>
        <fullName evidence="12">B-cell surface antigen CD40</fullName>
    </alternativeName>
    <alternativeName>
        <fullName evidence="13">CD40L receptor</fullName>
    </alternativeName>
</protein>
<dbReference type="GO" id="GO:0051240">
    <property type="term" value="P:positive regulation of multicellular organismal process"/>
    <property type="evidence" value="ECO:0007669"/>
    <property type="project" value="UniProtKB-ARBA"/>
</dbReference>
<evidence type="ECO:0000256" key="18">
    <source>
        <dbReference type="SAM" id="SignalP"/>
    </source>
</evidence>
<feature type="repeat" description="TNFR-Cys" evidence="15">
    <location>
        <begin position="25"/>
        <end position="59"/>
    </location>
</feature>
<dbReference type="PRINTS" id="PR01922">
    <property type="entry name" value="TNFACTORR5"/>
</dbReference>
<evidence type="ECO:0000256" key="10">
    <source>
        <dbReference type="ARBA" id="ARBA00023170"/>
    </source>
</evidence>
<keyword evidence="9 15" id="KW-1015">Disulfide bond</keyword>
<dbReference type="GO" id="GO:0051094">
    <property type="term" value="P:positive regulation of developmental process"/>
    <property type="evidence" value="ECO:0007669"/>
    <property type="project" value="UniProtKB-ARBA"/>
</dbReference>
<evidence type="ECO:0000313" key="20">
    <source>
        <dbReference type="Proteomes" id="UP000189704"/>
    </source>
</evidence>
<organism evidence="20 21">
    <name type="scientific">Carlito syrichta</name>
    <name type="common">Philippine tarsier</name>
    <name type="synonym">Tarsius syrichta</name>
    <dbReference type="NCBI Taxonomy" id="1868482"/>
    <lineage>
        <taxon>Eukaryota</taxon>
        <taxon>Metazoa</taxon>
        <taxon>Chordata</taxon>
        <taxon>Craniata</taxon>
        <taxon>Vertebrata</taxon>
        <taxon>Euteleostomi</taxon>
        <taxon>Mammalia</taxon>
        <taxon>Eutheria</taxon>
        <taxon>Euarchontoglires</taxon>
        <taxon>Primates</taxon>
        <taxon>Haplorrhini</taxon>
        <taxon>Tarsiiformes</taxon>
        <taxon>Tarsiidae</taxon>
        <taxon>Carlito</taxon>
    </lineage>
</organism>